<keyword evidence="8" id="KW-1185">Reference proteome</keyword>
<name>A0A2C8F7S2_9BACT</name>
<dbReference type="InterPro" id="IPR000914">
    <property type="entry name" value="SBP_5_dom"/>
</dbReference>
<dbReference type="Pfam" id="PF00496">
    <property type="entry name" value="SBP_bac_5"/>
    <property type="match status" value="1"/>
</dbReference>
<dbReference type="PANTHER" id="PTHR30290">
    <property type="entry name" value="PERIPLASMIC BINDING COMPONENT OF ABC TRANSPORTER"/>
    <property type="match status" value="1"/>
</dbReference>
<dbReference type="GO" id="GO:0030288">
    <property type="term" value="C:outer membrane-bounded periplasmic space"/>
    <property type="evidence" value="ECO:0007669"/>
    <property type="project" value="UniProtKB-ARBA"/>
</dbReference>
<feature type="chain" id="PRO_5012112540" evidence="5">
    <location>
        <begin position="29"/>
        <end position="516"/>
    </location>
</feature>
<dbReference type="KEGG" id="pprf:DPRO_1898"/>
<dbReference type="SUPFAM" id="SSF53850">
    <property type="entry name" value="Periplasmic binding protein-like II"/>
    <property type="match status" value="1"/>
</dbReference>
<dbReference type="AlphaFoldDB" id="A0A2C8F7S2"/>
<evidence type="ECO:0000256" key="4">
    <source>
        <dbReference type="ARBA" id="ARBA00022729"/>
    </source>
</evidence>
<dbReference type="InterPro" id="IPR039424">
    <property type="entry name" value="SBP_5"/>
</dbReference>
<dbReference type="PIRSF" id="PIRSF002741">
    <property type="entry name" value="MppA"/>
    <property type="match status" value="1"/>
</dbReference>
<keyword evidence="4 5" id="KW-0732">Signal</keyword>
<dbReference type="Gene3D" id="3.40.190.10">
    <property type="entry name" value="Periplasmic binding protein-like II"/>
    <property type="match status" value="1"/>
</dbReference>
<dbReference type="Proteomes" id="UP000219215">
    <property type="component" value="Chromosome DPRO"/>
</dbReference>
<dbReference type="Gene3D" id="3.90.76.10">
    <property type="entry name" value="Dipeptide-binding Protein, Domain 1"/>
    <property type="match status" value="1"/>
</dbReference>
<accession>A0A2C8F7S2</accession>
<dbReference type="GO" id="GO:1904680">
    <property type="term" value="F:peptide transmembrane transporter activity"/>
    <property type="evidence" value="ECO:0007669"/>
    <property type="project" value="TreeGrafter"/>
</dbReference>
<gene>
    <name evidence="7" type="ORF">DPRO_1898</name>
</gene>
<feature type="signal peptide" evidence="5">
    <location>
        <begin position="1"/>
        <end position="28"/>
    </location>
</feature>
<protein>
    <submittedName>
        <fullName evidence="7">Oligopeptide ABC transporter, periplasmic oligopeptide-binding protein OppA</fullName>
    </submittedName>
</protein>
<dbReference type="GO" id="GO:0043190">
    <property type="term" value="C:ATP-binding cassette (ABC) transporter complex"/>
    <property type="evidence" value="ECO:0007669"/>
    <property type="project" value="InterPro"/>
</dbReference>
<dbReference type="PANTHER" id="PTHR30290:SF10">
    <property type="entry name" value="PERIPLASMIC OLIGOPEPTIDE-BINDING PROTEIN-RELATED"/>
    <property type="match status" value="1"/>
</dbReference>
<evidence type="ECO:0000313" key="7">
    <source>
        <dbReference type="EMBL" id="SOB58799.1"/>
    </source>
</evidence>
<feature type="domain" description="Solute-binding protein family 5" evidence="6">
    <location>
        <begin position="70"/>
        <end position="429"/>
    </location>
</feature>
<comment type="subcellular location">
    <subcellularLocation>
        <location evidence="1">Cell envelope</location>
    </subcellularLocation>
</comment>
<reference evidence="8" key="1">
    <citation type="submission" date="2017-09" db="EMBL/GenBank/DDBJ databases">
        <authorList>
            <person name="Regsiter A."/>
            <person name="William W."/>
        </authorList>
    </citation>
    <scope>NUCLEOTIDE SEQUENCE [LARGE SCALE GENOMIC DNA]</scope>
    <source>
        <strain evidence="8">500-1</strain>
    </source>
</reference>
<evidence type="ECO:0000256" key="2">
    <source>
        <dbReference type="ARBA" id="ARBA00005695"/>
    </source>
</evidence>
<sequence>MLLKIRPALRILMLSLSLLIAMAGYATASETVLNVAGPWGPKTLDIQKAGYVFKRLGVTECLIEVNQDLELKPGLAESWSLSDDRKTWTLNLREGVLFHDGTPLVAGTVKAVLERLQEKGSLFKAVPLESIAAPDDQTLVLKTSEPFAPLAAYLSMGETAPVAESSFDASGEMIRPVGTGPFVFEDWKVKDSVTVTRNDAYWGEKAKVDKVFYRGVPNAVTRLAMLRAGELDIAQILPPEAIRSLEQSGKFEIHRTSIGRCRMMGLNMAEGPFTDILVRKAANMAVNRDDLVRYVLEGVGESATTLYPPMVYWANKEVKGYKFDQAGAKEMLEKAGWKDSDGDGIREKNGTPLKIKLVTYPERAALPPTAEVVQAQLKDVGFDAELVVTQVDAAHSIRDSGDFDMFLVGRGLLFVPDPDYNLMKDYYSENTVASGWGAYHYSNPKVDELLLKGRSVFDQSKRKAIYDEVQAILMKEAPMMYLNYYVNVDAVAKDIDGYTMHPTESSYHLETVSVNR</sequence>
<evidence type="ECO:0000259" key="6">
    <source>
        <dbReference type="Pfam" id="PF00496"/>
    </source>
</evidence>
<dbReference type="InterPro" id="IPR030678">
    <property type="entry name" value="Peptide/Ni-bd"/>
</dbReference>
<dbReference type="CDD" id="cd08490">
    <property type="entry name" value="PBP2_NikA_DppA_OppA_like_3"/>
    <property type="match status" value="1"/>
</dbReference>
<dbReference type="GO" id="GO:0015833">
    <property type="term" value="P:peptide transport"/>
    <property type="evidence" value="ECO:0007669"/>
    <property type="project" value="TreeGrafter"/>
</dbReference>
<proteinExistence type="inferred from homology"/>
<dbReference type="EMBL" id="LT907975">
    <property type="protein sequence ID" value="SOB58799.1"/>
    <property type="molecule type" value="Genomic_DNA"/>
</dbReference>
<comment type="similarity">
    <text evidence="2">Belongs to the bacterial solute-binding protein 5 family.</text>
</comment>
<evidence type="ECO:0000256" key="5">
    <source>
        <dbReference type="SAM" id="SignalP"/>
    </source>
</evidence>
<evidence type="ECO:0000256" key="3">
    <source>
        <dbReference type="ARBA" id="ARBA00022448"/>
    </source>
</evidence>
<dbReference type="OrthoDB" id="9772924at2"/>
<keyword evidence="3" id="KW-0813">Transport</keyword>
<organism evidence="7 8">
    <name type="scientific">Pseudodesulfovibrio profundus</name>
    <dbReference type="NCBI Taxonomy" id="57320"/>
    <lineage>
        <taxon>Bacteria</taxon>
        <taxon>Pseudomonadati</taxon>
        <taxon>Thermodesulfobacteriota</taxon>
        <taxon>Desulfovibrionia</taxon>
        <taxon>Desulfovibrionales</taxon>
        <taxon>Desulfovibrionaceae</taxon>
    </lineage>
</organism>
<evidence type="ECO:0000313" key="8">
    <source>
        <dbReference type="Proteomes" id="UP000219215"/>
    </source>
</evidence>
<evidence type="ECO:0000256" key="1">
    <source>
        <dbReference type="ARBA" id="ARBA00004196"/>
    </source>
</evidence>
<dbReference type="RefSeq" id="WP_097011781.1">
    <property type="nucleotide sequence ID" value="NZ_LT907975.1"/>
</dbReference>
<dbReference type="Gene3D" id="3.10.105.10">
    <property type="entry name" value="Dipeptide-binding Protein, Domain 3"/>
    <property type="match status" value="1"/>
</dbReference>